<name>A0A5B9QQE9_9BACT</name>
<evidence type="ECO:0000256" key="4">
    <source>
        <dbReference type="ARBA" id="ARBA00023027"/>
    </source>
</evidence>
<proteinExistence type="inferred from homology"/>
<evidence type="ECO:0000313" key="8">
    <source>
        <dbReference type="Proteomes" id="UP000325286"/>
    </source>
</evidence>
<dbReference type="Proteomes" id="UP000325286">
    <property type="component" value="Chromosome"/>
</dbReference>
<dbReference type="EC" id="1.1.1.244" evidence="7"/>
<keyword evidence="4" id="KW-0520">NAD</keyword>
<dbReference type="Pfam" id="PF00465">
    <property type="entry name" value="Fe-ADH"/>
    <property type="match status" value="1"/>
</dbReference>
<dbReference type="SUPFAM" id="SSF56796">
    <property type="entry name" value="Dehydroquinate synthase-like"/>
    <property type="match status" value="1"/>
</dbReference>
<evidence type="ECO:0000256" key="3">
    <source>
        <dbReference type="ARBA" id="ARBA00023002"/>
    </source>
</evidence>
<keyword evidence="3 7" id="KW-0560">Oxidoreductase</keyword>
<organism evidence="7 8">
    <name type="scientific">Roseimaritima ulvae</name>
    <dbReference type="NCBI Taxonomy" id="980254"/>
    <lineage>
        <taxon>Bacteria</taxon>
        <taxon>Pseudomonadati</taxon>
        <taxon>Planctomycetota</taxon>
        <taxon>Planctomycetia</taxon>
        <taxon>Pirellulales</taxon>
        <taxon>Pirellulaceae</taxon>
        <taxon>Roseimaritima</taxon>
    </lineage>
</organism>
<dbReference type="EMBL" id="CP042914">
    <property type="protein sequence ID" value="QEG40142.1"/>
    <property type="molecule type" value="Genomic_DNA"/>
</dbReference>
<evidence type="ECO:0000313" key="7">
    <source>
        <dbReference type="EMBL" id="QEG40142.1"/>
    </source>
</evidence>
<evidence type="ECO:0000256" key="1">
    <source>
        <dbReference type="ARBA" id="ARBA00001962"/>
    </source>
</evidence>
<dbReference type="InterPro" id="IPR018211">
    <property type="entry name" value="ADH_Fe_CS"/>
</dbReference>
<dbReference type="InterPro" id="IPR056798">
    <property type="entry name" value="ADH_Fe_C"/>
</dbReference>
<dbReference type="FunFam" id="3.40.50.1970:FF:000003">
    <property type="entry name" value="Alcohol dehydrogenase, iron-containing"/>
    <property type="match status" value="1"/>
</dbReference>
<dbReference type="PANTHER" id="PTHR11496:SF102">
    <property type="entry name" value="ALCOHOL DEHYDROGENASE 4"/>
    <property type="match status" value="1"/>
</dbReference>
<keyword evidence="8" id="KW-1185">Reference proteome</keyword>
<dbReference type="GO" id="GO:0050093">
    <property type="term" value="F:methanol dehydrogenase (NAD+) activity"/>
    <property type="evidence" value="ECO:0007669"/>
    <property type="project" value="UniProtKB-EC"/>
</dbReference>
<accession>A0A5B9QQE9</accession>
<feature type="domain" description="Fe-containing alcohol dehydrogenase-like C-terminal" evidence="6">
    <location>
        <begin position="203"/>
        <end position="395"/>
    </location>
</feature>
<sequence length="405" mass="42890">MAPSAPSFPTADVELMQAFDFQLRPRIVFGEGVITQLGALVRQHNAQRVLMVSDHGVVSAGHFDAGRRALEASGVEVHAFHDFGENPTTDMVQAGVEAARRVQPELLVGLGGGSSMDCCKGINFVYSCGGTMHDYRGVGKATADMLPMIAVPTTAGTGSEAQSFALISDAETHVKMACGDPRAACRVALLDPVLTVTQPPQVTALTGIDAISHAVETYVTKPRNAMSLTFSRRAFSLLAAGFPNVLKNPQDIEARSQMQVGACLAGLAIETSMLGAAHAVANPLTARFDITHGQAVGIMLPHVVRLNGSRHADWYAQLLSEHAPDVEPHSAPERLADLLTHFLTLAGLKDRLSDLAIAADAIDDLSADAASQWTGTFNPIVLDPDNIAELYRSAFAGHGQPRQSS</sequence>
<dbReference type="InterPro" id="IPR001670">
    <property type="entry name" value="ADH_Fe/GldA"/>
</dbReference>
<evidence type="ECO:0000256" key="2">
    <source>
        <dbReference type="ARBA" id="ARBA00007358"/>
    </source>
</evidence>
<dbReference type="InterPro" id="IPR039697">
    <property type="entry name" value="Alcohol_dehydrogenase_Fe"/>
</dbReference>
<gene>
    <name evidence="7" type="primary">mdh_1</name>
    <name evidence="7" type="ORF">UC8_21480</name>
</gene>
<dbReference type="Gene3D" id="3.40.50.1970">
    <property type="match status" value="1"/>
</dbReference>
<protein>
    <submittedName>
        <fullName evidence="7">NAD-dependent methanol dehydrogenase</fullName>
        <ecNumber evidence="7">1.1.1.244</ecNumber>
    </submittedName>
</protein>
<comment type="similarity">
    <text evidence="2">Belongs to the iron-containing alcohol dehydrogenase family.</text>
</comment>
<reference evidence="7 8" key="1">
    <citation type="submission" date="2019-08" db="EMBL/GenBank/DDBJ databases">
        <title>Deep-cultivation of Planctomycetes and their phenomic and genomic characterization uncovers novel biology.</title>
        <authorList>
            <person name="Wiegand S."/>
            <person name="Jogler M."/>
            <person name="Boedeker C."/>
            <person name="Pinto D."/>
            <person name="Vollmers J."/>
            <person name="Rivas-Marin E."/>
            <person name="Kohn T."/>
            <person name="Peeters S.H."/>
            <person name="Heuer A."/>
            <person name="Rast P."/>
            <person name="Oberbeckmann S."/>
            <person name="Bunk B."/>
            <person name="Jeske O."/>
            <person name="Meyerdierks A."/>
            <person name="Storesund J.E."/>
            <person name="Kallscheuer N."/>
            <person name="Luecker S."/>
            <person name="Lage O.M."/>
            <person name="Pohl T."/>
            <person name="Merkel B.J."/>
            <person name="Hornburger P."/>
            <person name="Mueller R.-W."/>
            <person name="Bruemmer F."/>
            <person name="Labrenz M."/>
            <person name="Spormann A.M."/>
            <person name="Op den Camp H."/>
            <person name="Overmann J."/>
            <person name="Amann R."/>
            <person name="Jetten M.S.M."/>
            <person name="Mascher T."/>
            <person name="Medema M.H."/>
            <person name="Devos D.P."/>
            <person name="Kaster A.-K."/>
            <person name="Ovreas L."/>
            <person name="Rohde M."/>
            <person name="Galperin M.Y."/>
            <person name="Jogler C."/>
        </authorList>
    </citation>
    <scope>NUCLEOTIDE SEQUENCE [LARGE SCALE GENOMIC DNA]</scope>
    <source>
        <strain evidence="7 8">UC8</strain>
    </source>
</reference>
<comment type="cofactor">
    <cofactor evidence="1">
        <name>Fe cation</name>
        <dbReference type="ChEBI" id="CHEBI:24875"/>
    </cofactor>
</comment>
<dbReference type="AlphaFoldDB" id="A0A5B9QQE9"/>
<dbReference type="Pfam" id="PF25137">
    <property type="entry name" value="ADH_Fe_C"/>
    <property type="match status" value="1"/>
</dbReference>
<dbReference type="KEGG" id="rul:UC8_21480"/>
<dbReference type="Gene3D" id="1.20.1090.10">
    <property type="entry name" value="Dehydroquinate synthase-like - alpha domain"/>
    <property type="match status" value="1"/>
</dbReference>
<evidence type="ECO:0000259" key="6">
    <source>
        <dbReference type="Pfam" id="PF25137"/>
    </source>
</evidence>
<evidence type="ECO:0000259" key="5">
    <source>
        <dbReference type="Pfam" id="PF00465"/>
    </source>
</evidence>
<feature type="domain" description="Alcohol dehydrogenase iron-type/glycerol dehydrogenase GldA" evidence="5">
    <location>
        <begin position="25"/>
        <end position="192"/>
    </location>
</feature>
<dbReference type="CDD" id="cd08551">
    <property type="entry name" value="Fe-ADH"/>
    <property type="match status" value="1"/>
</dbReference>
<dbReference type="PANTHER" id="PTHR11496">
    <property type="entry name" value="ALCOHOL DEHYDROGENASE"/>
    <property type="match status" value="1"/>
</dbReference>
<dbReference type="GO" id="GO:0046872">
    <property type="term" value="F:metal ion binding"/>
    <property type="evidence" value="ECO:0007669"/>
    <property type="project" value="InterPro"/>
</dbReference>
<dbReference type="PROSITE" id="PS00913">
    <property type="entry name" value="ADH_IRON_1"/>
    <property type="match status" value="1"/>
</dbReference>